<feature type="compositionally biased region" description="Polar residues" evidence="1">
    <location>
        <begin position="800"/>
        <end position="818"/>
    </location>
</feature>
<feature type="region of interest" description="Disordered" evidence="1">
    <location>
        <begin position="1"/>
        <end position="71"/>
    </location>
</feature>
<feature type="transmembrane region" description="Helical" evidence="2">
    <location>
        <begin position="675"/>
        <end position="695"/>
    </location>
</feature>
<dbReference type="EMBL" id="ML979008">
    <property type="protein sequence ID" value="KAF1923228.1"/>
    <property type="molecule type" value="Genomic_DNA"/>
</dbReference>
<feature type="compositionally biased region" description="Basic and acidic residues" evidence="1">
    <location>
        <begin position="33"/>
        <end position="46"/>
    </location>
</feature>
<keyword evidence="4" id="KW-1185">Reference proteome</keyword>
<keyword evidence="2" id="KW-0812">Transmembrane</keyword>
<evidence type="ECO:0000313" key="4">
    <source>
        <dbReference type="Proteomes" id="UP000800082"/>
    </source>
</evidence>
<dbReference type="OrthoDB" id="4721035at2759"/>
<dbReference type="AlphaFoldDB" id="A0A6A5R7T5"/>
<keyword evidence="2" id="KW-1133">Transmembrane helix</keyword>
<dbReference type="RefSeq" id="XP_033443481.1">
    <property type="nucleotide sequence ID" value="XM_033598379.1"/>
</dbReference>
<reference evidence="3" key="1">
    <citation type="journal article" date="2020" name="Stud. Mycol.">
        <title>101 Dothideomycetes genomes: a test case for predicting lifestyles and emergence of pathogens.</title>
        <authorList>
            <person name="Haridas S."/>
            <person name="Albert R."/>
            <person name="Binder M."/>
            <person name="Bloem J."/>
            <person name="Labutti K."/>
            <person name="Salamov A."/>
            <person name="Andreopoulos B."/>
            <person name="Baker S."/>
            <person name="Barry K."/>
            <person name="Bills G."/>
            <person name="Bluhm B."/>
            <person name="Cannon C."/>
            <person name="Castanera R."/>
            <person name="Culley D."/>
            <person name="Daum C."/>
            <person name="Ezra D."/>
            <person name="Gonzalez J."/>
            <person name="Henrissat B."/>
            <person name="Kuo A."/>
            <person name="Liang C."/>
            <person name="Lipzen A."/>
            <person name="Lutzoni F."/>
            <person name="Magnuson J."/>
            <person name="Mondo S."/>
            <person name="Nolan M."/>
            <person name="Ohm R."/>
            <person name="Pangilinan J."/>
            <person name="Park H.-J."/>
            <person name="Ramirez L."/>
            <person name="Alfaro M."/>
            <person name="Sun H."/>
            <person name="Tritt A."/>
            <person name="Yoshinaga Y."/>
            <person name="Zwiers L.-H."/>
            <person name="Turgeon B."/>
            <person name="Goodwin S."/>
            <person name="Spatafora J."/>
            <person name="Crous P."/>
            <person name="Grigoriev I."/>
        </authorList>
    </citation>
    <scope>NUCLEOTIDE SEQUENCE</scope>
    <source>
        <strain evidence="3">CBS 183.55</strain>
    </source>
</reference>
<organism evidence="3 4">
    <name type="scientific">Didymella exigua CBS 183.55</name>
    <dbReference type="NCBI Taxonomy" id="1150837"/>
    <lineage>
        <taxon>Eukaryota</taxon>
        <taxon>Fungi</taxon>
        <taxon>Dikarya</taxon>
        <taxon>Ascomycota</taxon>
        <taxon>Pezizomycotina</taxon>
        <taxon>Dothideomycetes</taxon>
        <taxon>Pleosporomycetidae</taxon>
        <taxon>Pleosporales</taxon>
        <taxon>Pleosporineae</taxon>
        <taxon>Didymellaceae</taxon>
        <taxon>Didymella</taxon>
    </lineage>
</organism>
<dbReference type="Proteomes" id="UP000800082">
    <property type="component" value="Unassembled WGS sequence"/>
</dbReference>
<evidence type="ECO:0000313" key="3">
    <source>
        <dbReference type="EMBL" id="KAF1923228.1"/>
    </source>
</evidence>
<gene>
    <name evidence="3" type="ORF">M421DRAFT_96269</name>
</gene>
<keyword evidence="2" id="KW-0472">Membrane</keyword>
<feature type="compositionally biased region" description="Polar residues" evidence="1">
    <location>
        <begin position="1"/>
        <end position="20"/>
    </location>
</feature>
<evidence type="ECO:0000256" key="2">
    <source>
        <dbReference type="SAM" id="Phobius"/>
    </source>
</evidence>
<name>A0A6A5R7T5_9PLEO</name>
<accession>A0A6A5R7T5</accession>
<feature type="region of interest" description="Disordered" evidence="1">
    <location>
        <begin position="788"/>
        <end position="818"/>
    </location>
</feature>
<dbReference type="GeneID" id="54356046"/>
<proteinExistence type="predicted"/>
<protein>
    <submittedName>
        <fullName evidence="3">Uncharacterized protein</fullName>
    </submittedName>
</protein>
<sequence>MADSQDTQHQSTHANTSIASPASRHNDTYNPLEDLREQAYESDPHGRFGNTGEIAPPYNDDDRAARGASPSISTLSAVEAAFREGSTTALVQDYRPAVAHTSNPERVQHNDTRAPRPDVFADLHPADEDTVLDPSDSLNLPLSTKDEFRPDKDCPTRRNFRSSRLTWLSGTIIFISSVATALSALFVVLALKGQRYRNYIGTGPEAKISISAAILWTSVVAKTIELSFVTAFVAFLGQKISRRAMADSKGRGVSISELSMWRWVVQPGSLVTSSEIARYAGFSALGTLTLLSTILSTLYVTAATALVQPVAKHGDWHDKTMVSSVQTDFANINYVQSLCQTPVPDEEASMWCMDSESAARDQRNNMPQSEMSDTIAPYSLWASVPSPVMKVLCVHMNETELQPIIYEAWPNRGLDSEAWAIGSGPRDNATTANETVVDELFGWTKKDTDHMLDFPPVFARYPRPFNTIINNTAWAWGRPAIYLLGQSGPVEGVLSDLTGVYPLCKLQVEITSHCSTTHSVSVSESAAEALCGDRASDMAYFKNAENATDNTTTRVLYNWKDMATLWANSISLDGGLTYSNATFQRTLMNLALKPEDSNPANFQVQLNPPPLPSLAETLAVMASDSIPMSLRDGPFVTHWNYTHPNLDEPQTQWFRAKIKSQEYASGGVDNASKGWLLILIATFLLNFFLLSYFILQPGFVTDFTQPAQLFALAVNSPPAQALAGSCGGGPEGKDYKFGWFINHEAGHVYIEPASRTEPTSLNDEHVRNRIVAASKEYWKTLTRRAVWGRSKPNKEPRTGGATSASDTEPLQPSRNTQSVLLTHSRCSHLPHLSTIPRYALHLTGLYVNEGLEEAVMTFTGRC</sequence>
<feature type="transmembrane region" description="Helical" evidence="2">
    <location>
        <begin position="165"/>
        <end position="190"/>
    </location>
</feature>
<evidence type="ECO:0000256" key="1">
    <source>
        <dbReference type="SAM" id="MobiDB-lite"/>
    </source>
</evidence>
<feature type="transmembrane region" description="Helical" evidence="2">
    <location>
        <begin position="210"/>
        <end position="236"/>
    </location>
</feature>